<accession>A0A5N4B584</accession>
<organism evidence="2 3">
    <name type="scientific">Photinus pyralis</name>
    <name type="common">Common eastern firefly</name>
    <name type="synonym">Lampyris pyralis</name>
    <dbReference type="NCBI Taxonomy" id="7054"/>
    <lineage>
        <taxon>Eukaryota</taxon>
        <taxon>Metazoa</taxon>
        <taxon>Ecdysozoa</taxon>
        <taxon>Arthropoda</taxon>
        <taxon>Hexapoda</taxon>
        <taxon>Insecta</taxon>
        <taxon>Pterygota</taxon>
        <taxon>Neoptera</taxon>
        <taxon>Endopterygota</taxon>
        <taxon>Coleoptera</taxon>
        <taxon>Polyphaga</taxon>
        <taxon>Elateriformia</taxon>
        <taxon>Elateroidea</taxon>
        <taxon>Lampyridae</taxon>
        <taxon>Lampyrinae</taxon>
        <taxon>Photinus</taxon>
    </lineage>
</organism>
<protein>
    <submittedName>
        <fullName evidence="2">Uncharacterized protein</fullName>
    </submittedName>
</protein>
<name>A0A5N4B584_PHOPY</name>
<feature type="signal peptide" evidence="1">
    <location>
        <begin position="1"/>
        <end position="16"/>
    </location>
</feature>
<dbReference type="Proteomes" id="UP000327044">
    <property type="component" value="Unassembled WGS sequence"/>
</dbReference>
<dbReference type="Pfam" id="PF01395">
    <property type="entry name" value="PBP_GOBP"/>
    <property type="match status" value="1"/>
</dbReference>
<dbReference type="CDD" id="cd23992">
    <property type="entry name" value="PBP_GOBP"/>
    <property type="match status" value="1"/>
</dbReference>
<sequence length="132" mass="15222">MRCFILLTILCVVVVAKKRIPAVKLKQWERLIKHFKEECIEKSKADATLVDRMVYELEFPENLGLKRYWKCTHNHFGVIKGNGEIDGRGISKRIAFVLPRISLKCATEYNKIKNVNDKAFENAKCIINELAG</sequence>
<dbReference type="SUPFAM" id="SSF47565">
    <property type="entry name" value="Insect pheromone/odorant-binding proteins"/>
    <property type="match status" value="1"/>
</dbReference>
<dbReference type="Gene3D" id="1.10.238.20">
    <property type="entry name" value="Pheromone/general odorant binding protein domain"/>
    <property type="match status" value="1"/>
</dbReference>
<feature type="chain" id="PRO_5024425064" evidence="1">
    <location>
        <begin position="17"/>
        <end position="132"/>
    </location>
</feature>
<dbReference type="EMBL" id="VVIM01000001">
    <property type="protein sequence ID" value="KAB0804779.1"/>
    <property type="molecule type" value="Genomic_DNA"/>
</dbReference>
<dbReference type="AlphaFoldDB" id="A0A5N4B584"/>
<evidence type="ECO:0000313" key="2">
    <source>
        <dbReference type="EMBL" id="KAB0804779.1"/>
    </source>
</evidence>
<keyword evidence="1" id="KW-0732">Signal</keyword>
<dbReference type="InParanoid" id="A0A5N4B584"/>
<reference evidence="2 3" key="1">
    <citation type="journal article" date="2018" name="Elife">
        <title>Firefly genomes illuminate parallel origins of bioluminescence in beetles.</title>
        <authorList>
            <person name="Fallon T.R."/>
            <person name="Lower S.E."/>
            <person name="Chang C.H."/>
            <person name="Bessho-Uehara M."/>
            <person name="Martin G.J."/>
            <person name="Bewick A.J."/>
            <person name="Behringer M."/>
            <person name="Debat H.J."/>
            <person name="Wong I."/>
            <person name="Day J.C."/>
            <person name="Suvorov A."/>
            <person name="Silva C.J."/>
            <person name="Stanger-Hall K.F."/>
            <person name="Hall D.W."/>
            <person name="Schmitz R.J."/>
            <person name="Nelson D.R."/>
            <person name="Lewis S.M."/>
            <person name="Shigenobu S."/>
            <person name="Bybee S.M."/>
            <person name="Larracuente A.M."/>
            <person name="Oba Y."/>
            <person name="Weng J.K."/>
        </authorList>
    </citation>
    <scope>NUCLEOTIDE SEQUENCE [LARGE SCALE GENOMIC DNA]</scope>
    <source>
        <strain evidence="2">1611_PpyrPB1</strain>
        <tissue evidence="2">Whole body</tissue>
    </source>
</reference>
<dbReference type="GO" id="GO:0005549">
    <property type="term" value="F:odorant binding"/>
    <property type="evidence" value="ECO:0007669"/>
    <property type="project" value="InterPro"/>
</dbReference>
<proteinExistence type="predicted"/>
<comment type="caution">
    <text evidence="2">The sequence shown here is derived from an EMBL/GenBank/DDBJ whole genome shotgun (WGS) entry which is preliminary data.</text>
</comment>
<dbReference type="InterPro" id="IPR006170">
    <property type="entry name" value="PBP/GOBP"/>
</dbReference>
<keyword evidence="3" id="KW-1185">Reference proteome</keyword>
<gene>
    <name evidence="2" type="ORF">PPYR_01749</name>
</gene>
<evidence type="ECO:0000256" key="1">
    <source>
        <dbReference type="SAM" id="SignalP"/>
    </source>
</evidence>
<evidence type="ECO:0000313" key="3">
    <source>
        <dbReference type="Proteomes" id="UP000327044"/>
    </source>
</evidence>
<dbReference type="InterPro" id="IPR036728">
    <property type="entry name" value="PBP_GOBP_sf"/>
</dbReference>